<evidence type="ECO:0000256" key="1">
    <source>
        <dbReference type="SAM" id="MobiDB-lite"/>
    </source>
</evidence>
<organism evidence="2 3">
    <name type="scientific">Nonomuraea jabiensis</name>
    <dbReference type="NCBI Taxonomy" id="882448"/>
    <lineage>
        <taxon>Bacteria</taxon>
        <taxon>Bacillati</taxon>
        <taxon>Actinomycetota</taxon>
        <taxon>Actinomycetes</taxon>
        <taxon>Streptosporangiales</taxon>
        <taxon>Streptosporangiaceae</taxon>
        <taxon>Nonomuraea</taxon>
    </lineage>
</organism>
<evidence type="ECO:0000313" key="2">
    <source>
        <dbReference type="EMBL" id="MBB5782761.1"/>
    </source>
</evidence>
<keyword evidence="3" id="KW-1185">Reference proteome</keyword>
<dbReference type="Proteomes" id="UP000579153">
    <property type="component" value="Unassembled WGS sequence"/>
</dbReference>
<name>A0A7W9GFJ4_9ACTN</name>
<dbReference type="AlphaFoldDB" id="A0A7W9GFJ4"/>
<feature type="compositionally biased region" description="Basic and acidic residues" evidence="1">
    <location>
        <begin position="61"/>
        <end position="71"/>
    </location>
</feature>
<dbReference type="EMBL" id="JACHMB010000001">
    <property type="protein sequence ID" value="MBB5782761.1"/>
    <property type="molecule type" value="Genomic_DNA"/>
</dbReference>
<gene>
    <name evidence="2" type="ORF">HD596_009517</name>
</gene>
<proteinExistence type="predicted"/>
<comment type="caution">
    <text evidence="2">The sequence shown here is derived from an EMBL/GenBank/DDBJ whole genome shotgun (WGS) entry which is preliminary data.</text>
</comment>
<protein>
    <submittedName>
        <fullName evidence="2">Uncharacterized protein</fullName>
    </submittedName>
</protein>
<dbReference type="RefSeq" id="WP_185075796.1">
    <property type="nucleotide sequence ID" value="NZ_JACHMB010000001.1"/>
</dbReference>
<sequence length="77" mass="8074">MPDPMGFVRRVLGELAERLAAAPPGEDSKVVQGYGPAAHQALIDRSVLLAAALCGRPAADVMDRDPPDHRHTAPPPG</sequence>
<reference evidence="2 3" key="1">
    <citation type="submission" date="2020-08" db="EMBL/GenBank/DDBJ databases">
        <title>Sequencing the genomes of 1000 actinobacteria strains.</title>
        <authorList>
            <person name="Klenk H.-P."/>
        </authorList>
    </citation>
    <scope>NUCLEOTIDE SEQUENCE [LARGE SCALE GENOMIC DNA]</scope>
    <source>
        <strain evidence="2 3">DSM 45507</strain>
    </source>
</reference>
<feature type="region of interest" description="Disordered" evidence="1">
    <location>
        <begin position="57"/>
        <end position="77"/>
    </location>
</feature>
<evidence type="ECO:0000313" key="3">
    <source>
        <dbReference type="Proteomes" id="UP000579153"/>
    </source>
</evidence>
<accession>A0A7W9GFJ4</accession>